<dbReference type="RefSeq" id="WP_093251802.1">
    <property type="nucleotide sequence ID" value="NZ_FNGP01000003.1"/>
</dbReference>
<dbReference type="OrthoDB" id="9811314at2"/>
<dbReference type="Gene3D" id="3.30.830.10">
    <property type="entry name" value="Metalloenzyme, LuxS/M16 peptidase-like"/>
    <property type="match status" value="2"/>
</dbReference>
<dbReference type="PANTHER" id="PTHR43690">
    <property type="entry name" value="NARDILYSIN"/>
    <property type="match status" value="1"/>
</dbReference>
<dbReference type="GO" id="GO:0046872">
    <property type="term" value="F:metal ion binding"/>
    <property type="evidence" value="ECO:0007669"/>
    <property type="project" value="InterPro"/>
</dbReference>
<proteinExistence type="inferred from homology"/>
<accession>A0A1G9L9V5</accession>
<dbReference type="GO" id="GO:0008237">
    <property type="term" value="F:metallopeptidase activity"/>
    <property type="evidence" value="ECO:0007669"/>
    <property type="project" value="UniProtKB-KW"/>
</dbReference>
<evidence type="ECO:0000256" key="2">
    <source>
        <dbReference type="ARBA" id="ARBA00022670"/>
    </source>
</evidence>
<evidence type="ECO:0000313" key="9">
    <source>
        <dbReference type="Proteomes" id="UP000199475"/>
    </source>
</evidence>
<dbReference type="GO" id="GO:0006508">
    <property type="term" value="P:proteolysis"/>
    <property type="evidence" value="ECO:0007669"/>
    <property type="project" value="UniProtKB-KW"/>
</dbReference>
<feature type="domain" description="Peptidase M16 C-terminal" evidence="7">
    <location>
        <begin position="171"/>
        <end position="348"/>
    </location>
</feature>
<reference evidence="8 9" key="1">
    <citation type="submission" date="2016-10" db="EMBL/GenBank/DDBJ databases">
        <authorList>
            <person name="de Groot N.N."/>
        </authorList>
    </citation>
    <scope>NUCLEOTIDE SEQUENCE [LARGE SCALE GENOMIC DNA]</scope>
    <source>
        <strain evidence="8 9">CGMCC 1.9159</strain>
    </source>
</reference>
<sequence>MQNFPLTTTELANGLKVAVAEAPSPGVAVNLWYGVGAVDEAPGKTGFAHLFEHLMFQGSANVASGEHMALIEAAGGTVNATTSSDRTNYFETVPRGALELALWLEADRMGSLAITPSNFEAQRQVVKEEKRERYDNQPYGDLLELIVAQHFPESHPYGHLPIGSMADLDAATLDDVAEFWSRWYRASNATLVLAGPVHAEEGFALAERYFGHLPLLPERPPRIHSPEPLRPPTTTTVTRNVPYSVAYLSWASTPAAADDLPALDLALSVLADGHASRLHRQLVKDDRVAQEAHAMMLTNHMAPSLATLTARPAEGVDTRRVAAGMQDVLARFLDEGPDEREFARAVAQYERGWLSQLSTAEERADLMNEAWLLHGDPGRVNTHLDEVLALTPADVHAAALRWLRPDDAHQLHYLAGDPA</sequence>
<dbReference type="Pfam" id="PF05193">
    <property type="entry name" value="Peptidase_M16_C"/>
    <property type="match status" value="1"/>
</dbReference>
<dbReference type="EMBL" id="FNGP01000003">
    <property type="protein sequence ID" value="SDL58606.1"/>
    <property type="molecule type" value="Genomic_DNA"/>
</dbReference>
<dbReference type="InterPro" id="IPR050626">
    <property type="entry name" value="Peptidase_M16"/>
</dbReference>
<keyword evidence="5" id="KW-0482">Metalloprotease</keyword>
<name>A0A1G9L9V5_9ACTN</name>
<evidence type="ECO:0000256" key="1">
    <source>
        <dbReference type="ARBA" id="ARBA00007261"/>
    </source>
</evidence>
<dbReference type="Proteomes" id="UP000199475">
    <property type="component" value="Unassembled WGS sequence"/>
</dbReference>
<dbReference type="STRING" id="686624.SAMN04488242_2117"/>
<keyword evidence="9" id="KW-1185">Reference proteome</keyword>
<evidence type="ECO:0000313" key="8">
    <source>
        <dbReference type="EMBL" id="SDL58606.1"/>
    </source>
</evidence>
<evidence type="ECO:0000256" key="5">
    <source>
        <dbReference type="ARBA" id="ARBA00023049"/>
    </source>
</evidence>
<comment type="similarity">
    <text evidence="1">Belongs to the peptidase M16 family.</text>
</comment>
<evidence type="ECO:0000259" key="6">
    <source>
        <dbReference type="Pfam" id="PF00675"/>
    </source>
</evidence>
<dbReference type="Pfam" id="PF00675">
    <property type="entry name" value="Peptidase_M16"/>
    <property type="match status" value="1"/>
</dbReference>
<keyword evidence="4" id="KW-0862">Zinc</keyword>
<dbReference type="InterPro" id="IPR011765">
    <property type="entry name" value="Pept_M16_N"/>
</dbReference>
<feature type="domain" description="Peptidase M16 N-terminal" evidence="6">
    <location>
        <begin position="17"/>
        <end position="138"/>
    </location>
</feature>
<dbReference type="PANTHER" id="PTHR43690:SF17">
    <property type="entry name" value="PROTEIN YHJJ"/>
    <property type="match status" value="1"/>
</dbReference>
<keyword evidence="2" id="KW-0645">Protease</keyword>
<dbReference type="InterPro" id="IPR011249">
    <property type="entry name" value="Metalloenz_LuxS/M16"/>
</dbReference>
<dbReference type="InterPro" id="IPR007863">
    <property type="entry name" value="Peptidase_M16_C"/>
</dbReference>
<protein>
    <submittedName>
        <fullName evidence="8">Predicted Zn-dependent peptidase</fullName>
    </submittedName>
</protein>
<gene>
    <name evidence="8" type="ORF">SAMN04488242_2117</name>
</gene>
<dbReference type="SUPFAM" id="SSF63411">
    <property type="entry name" value="LuxS/MPP-like metallohydrolase"/>
    <property type="match status" value="2"/>
</dbReference>
<evidence type="ECO:0000256" key="4">
    <source>
        <dbReference type="ARBA" id="ARBA00022833"/>
    </source>
</evidence>
<keyword evidence="3" id="KW-0378">Hydrolase</keyword>
<dbReference type="AlphaFoldDB" id="A0A1G9L9V5"/>
<evidence type="ECO:0000259" key="7">
    <source>
        <dbReference type="Pfam" id="PF05193"/>
    </source>
</evidence>
<organism evidence="8 9">
    <name type="scientific">Tessaracoccus oleiagri</name>
    <dbReference type="NCBI Taxonomy" id="686624"/>
    <lineage>
        <taxon>Bacteria</taxon>
        <taxon>Bacillati</taxon>
        <taxon>Actinomycetota</taxon>
        <taxon>Actinomycetes</taxon>
        <taxon>Propionibacteriales</taxon>
        <taxon>Propionibacteriaceae</taxon>
        <taxon>Tessaracoccus</taxon>
    </lineage>
</organism>
<evidence type="ECO:0000256" key="3">
    <source>
        <dbReference type="ARBA" id="ARBA00022801"/>
    </source>
</evidence>